<dbReference type="AlphaFoldDB" id="A0A371AR31"/>
<sequence length="116" mass="13303">MGRDTSALRAELRRVREILEILRREQGNLAKEIPLIETTTKNIKNYQMDAGNAWKGEKELEAERIQSELVESLNTYIEQCNQLQSDISSAIQRALNKIQRIEDEIAAAEAEDDDED</sequence>
<name>A0A371AR31_9FIRM</name>
<evidence type="ECO:0000313" key="2">
    <source>
        <dbReference type="EMBL" id="RDU22018.1"/>
    </source>
</evidence>
<dbReference type="EMBL" id="QRCT01000050">
    <property type="protein sequence ID" value="RDU22018.1"/>
    <property type="molecule type" value="Genomic_DNA"/>
</dbReference>
<accession>A0A371AR31</accession>
<evidence type="ECO:0000256" key="1">
    <source>
        <dbReference type="SAM" id="Coils"/>
    </source>
</evidence>
<evidence type="ECO:0000313" key="3">
    <source>
        <dbReference type="Proteomes" id="UP000255036"/>
    </source>
</evidence>
<keyword evidence="1" id="KW-0175">Coiled coil</keyword>
<keyword evidence="3" id="KW-1185">Reference proteome</keyword>
<reference evidence="2 3" key="1">
    <citation type="submission" date="2018-07" db="EMBL/GenBank/DDBJ databases">
        <title>Anaerosacharophilus polymeroproducens gen. nov. sp. nov., an anaerobic bacterium isolated from salt field.</title>
        <authorList>
            <person name="Kim W."/>
            <person name="Yang S.-H."/>
            <person name="Oh J."/>
            <person name="Lee J.-H."/>
            <person name="Kwon K.K."/>
        </authorList>
    </citation>
    <scope>NUCLEOTIDE SEQUENCE [LARGE SCALE GENOMIC DNA]</scope>
    <source>
        <strain evidence="2 3">MCWD5</strain>
    </source>
</reference>
<proteinExistence type="predicted"/>
<evidence type="ECO:0008006" key="4">
    <source>
        <dbReference type="Google" id="ProtNLM"/>
    </source>
</evidence>
<protein>
    <recommendedName>
        <fullName evidence="4">DUF5082 domain-containing protein</fullName>
    </recommendedName>
</protein>
<feature type="coiled-coil region" evidence="1">
    <location>
        <begin position="73"/>
        <end position="111"/>
    </location>
</feature>
<organism evidence="2 3">
    <name type="scientific">Anaerosacchariphilus polymeriproducens</name>
    <dbReference type="NCBI Taxonomy" id="1812858"/>
    <lineage>
        <taxon>Bacteria</taxon>
        <taxon>Bacillati</taxon>
        <taxon>Bacillota</taxon>
        <taxon>Clostridia</taxon>
        <taxon>Lachnospirales</taxon>
        <taxon>Lachnospiraceae</taxon>
        <taxon>Anaerosacchariphilus</taxon>
    </lineage>
</organism>
<dbReference type="RefSeq" id="WP_115483181.1">
    <property type="nucleotide sequence ID" value="NZ_QRCT01000050.1"/>
</dbReference>
<comment type="caution">
    <text evidence="2">The sequence shown here is derived from an EMBL/GenBank/DDBJ whole genome shotgun (WGS) entry which is preliminary data.</text>
</comment>
<gene>
    <name evidence="2" type="ORF">DWV06_15915</name>
</gene>
<dbReference type="Proteomes" id="UP000255036">
    <property type="component" value="Unassembled WGS sequence"/>
</dbReference>